<feature type="coiled-coil region" evidence="1">
    <location>
        <begin position="318"/>
        <end position="358"/>
    </location>
</feature>
<gene>
    <name evidence="3" type="ORF">PFUGPA_00946</name>
</gene>
<proteinExistence type="predicted"/>
<keyword evidence="1" id="KW-0175">Coiled coil</keyword>
<evidence type="ECO:0000256" key="2">
    <source>
        <dbReference type="SAM" id="MobiDB-lite"/>
    </source>
</evidence>
<dbReference type="PANTHER" id="PTHR14754">
    <property type="entry name" value="TRANSCRIPTION ELONGATION FACTOR A"/>
    <property type="match status" value="1"/>
</dbReference>
<sequence length="751" mass="87519">MSRNDKFNYIEEKKLNSQDFSSNTNYKDIEKIDEKNIIMGDYNNTDVLKEMTSEEFKNILNDDTYYKKLFESEGKYDSFNNDKDGLLNFEIDNLNDNKNNDNIGSNKNNEMKKIKIKNNENNNNNNNNKNYYYYDDELDVDADGEINKNNAENINKKEKLPRFSNLSLLNDDFFLKSQNLDMNKQNEDLKNKRDSLLSLKNLRNSSIFNLSLTDENLKRSYQKYELYSNDKLNMSLSQTDQIYDSDLLTPSPSKKDSVKKNPRNDEMHNIIENKYNNDNIYKDNIYNSNHNQKEGNSYKIHIKSDDPDNVLDLNSYNKKNEDRKNKNIEENIEVVNNNNNKKLSIDLLDEELDNLKKKYLLDDSINYNDKNNDYLDEYASDSEFLKRSSLENKMNLDLNYGNDDSLNNSRRISNNSFSYWENKINSTRKIKINNETPKKGILKISNSVSPLKDMNDIMSARKKSVQFSHRSIAVFDDKEKISPLHLTQFTKISSDSNNSEFKKKSVSIDSCIDKKDNDKIVGDNFLEDLDKSPIDKLLYKSNNRINNNNNNDNIMNRSSAQSIRFKAKISVDHIESARLSPIKNDLSFNNNPFNLSFNSSREYDYMNLHNNMLSEEMQSDNHNDDYIIKDNINLLDRQNRNTMDLAILSKVGAESGPTIERLKKADKGEAQVDRKNIVNEENKSGDSNEQDINNDEIVNDEIVNDEMVDDEIVDDKIVNDKIVKLLMTKLLMTKLLMMKVINFIVTNLPVI</sequence>
<reference evidence="3 4" key="2">
    <citation type="submission" date="2013-02" db="EMBL/GenBank/DDBJ databases">
        <title>The Genome Sequence of Plasmodium falciparum Palo Alto/Uganda.</title>
        <authorList>
            <consortium name="The Broad Institute Genome Sequencing Platform"/>
            <consortium name="The Broad Institute Genome Sequencing Center for Infectious Disease"/>
            <person name="Neafsey D."/>
            <person name="Cheeseman I."/>
            <person name="Volkman S."/>
            <person name="Adams J."/>
            <person name="Walker B."/>
            <person name="Young S.K."/>
            <person name="Zeng Q."/>
            <person name="Gargeya S."/>
            <person name="Fitzgerald M."/>
            <person name="Haas B."/>
            <person name="Abouelleil A."/>
            <person name="Alvarado L."/>
            <person name="Arachchi H.M."/>
            <person name="Berlin A.M."/>
            <person name="Chapman S.B."/>
            <person name="Dewar J."/>
            <person name="Goldberg J."/>
            <person name="Griggs A."/>
            <person name="Gujja S."/>
            <person name="Hansen M."/>
            <person name="Howarth C."/>
            <person name="Imamovic A."/>
            <person name="Larimer J."/>
            <person name="McCowan C."/>
            <person name="Murphy C."/>
            <person name="Neiman D."/>
            <person name="Pearson M."/>
            <person name="Priest M."/>
            <person name="Roberts A."/>
            <person name="Saif S."/>
            <person name="Shea T."/>
            <person name="Sisk P."/>
            <person name="Sykes S."/>
            <person name="Wortman J."/>
            <person name="Nusbaum C."/>
            <person name="Birren B."/>
        </authorList>
    </citation>
    <scope>NUCLEOTIDE SEQUENCE [LARGE SCALE GENOMIC DNA]</scope>
    <source>
        <strain evidence="3 4">Palo Alto/Uganda</strain>
    </source>
</reference>
<name>W4J6C7_PLAFP</name>
<dbReference type="AlphaFoldDB" id="W4J6C7"/>
<feature type="compositionally biased region" description="Basic and acidic residues" evidence="2">
    <location>
        <begin position="253"/>
        <end position="265"/>
    </location>
</feature>
<evidence type="ECO:0000256" key="1">
    <source>
        <dbReference type="SAM" id="Coils"/>
    </source>
</evidence>
<evidence type="ECO:0000313" key="4">
    <source>
        <dbReference type="Proteomes" id="UP000019103"/>
    </source>
</evidence>
<dbReference type="PANTHER" id="PTHR14754:SF35">
    <property type="entry name" value="TYPE VII SECRETION SYSTEM ACCESSORY FACTOR ESAA"/>
    <property type="match status" value="1"/>
</dbReference>
<dbReference type="EMBL" id="KI927283">
    <property type="protein sequence ID" value="ETW57171.1"/>
    <property type="molecule type" value="Genomic_DNA"/>
</dbReference>
<dbReference type="Proteomes" id="UP000019103">
    <property type="component" value="Unassembled WGS sequence"/>
</dbReference>
<organism evidence="3 4">
    <name type="scientific">Plasmodium falciparum (isolate Palo Alto / Uganda)</name>
    <dbReference type="NCBI Taxonomy" id="57270"/>
    <lineage>
        <taxon>Eukaryota</taxon>
        <taxon>Sar</taxon>
        <taxon>Alveolata</taxon>
        <taxon>Apicomplexa</taxon>
        <taxon>Aconoidasida</taxon>
        <taxon>Haemosporida</taxon>
        <taxon>Plasmodiidae</taxon>
        <taxon>Plasmodium</taxon>
        <taxon>Plasmodium (Laverania)</taxon>
    </lineage>
</organism>
<feature type="region of interest" description="Disordered" evidence="2">
    <location>
        <begin position="244"/>
        <end position="265"/>
    </location>
</feature>
<reference evidence="3 4" key="1">
    <citation type="submission" date="2013-02" db="EMBL/GenBank/DDBJ databases">
        <title>The Genome Annotation of Plasmodium falciparum Palo Alto/Uganda.</title>
        <authorList>
            <consortium name="The Broad Institute Genome Sequencing Platform"/>
            <consortium name="The Broad Institute Genome Sequencing Center for Infectious Disease"/>
            <person name="Neafsey D."/>
            <person name="Hoffman S."/>
            <person name="Volkman S."/>
            <person name="Rosenthal P."/>
            <person name="Walker B."/>
            <person name="Young S.K."/>
            <person name="Zeng Q."/>
            <person name="Gargeya S."/>
            <person name="Fitzgerald M."/>
            <person name="Haas B."/>
            <person name="Abouelleil A."/>
            <person name="Allen A.W."/>
            <person name="Alvarado L."/>
            <person name="Arachchi H.M."/>
            <person name="Berlin A.M."/>
            <person name="Chapman S.B."/>
            <person name="Gainer-Dewar J."/>
            <person name="Goldberg J."/>
            <person name="Griggs A."/>
            <person name="Gujja S."/>
            <person name="Hansen M."/>
            <person name="Howarth C."/>
            <person name="Imamovic A."/>
            <person name="Ireland A."/>
            <person name="Larimer J."/>
            <person name="McCowan C."/>
            <person name="Murphy C."/>
            <person name="Pearson M."/>
            <person name="Poon T.W."/>
            <person name="Priest M."/>
            <person name="Roberts A."/>
            <person name="Saif S."/>
            <person name="Shea T."/>
            <person name="Sisk P."/>
            <person name="Sykes S."/>
            <person name="Wortman J."/>
            <person name="Nusbaum C."/>
            <person name="Birren B."/>
        </authorList>
    </citation>
    <scope>NUCLEOTIDE SEQUENCE [LARGE SCALE GENOMIC DNA]</scope>
    <source>
        <strain evidence="3 4">Palo Alto/Uganda</strain>
    </source>
</reference>
<protein>
    <submittedName>
        <fullName evidence="3">Uncharacterized protein</fullName>
    </submittedName>
</protein>
<evidence type="ECO:0000313" key="3">
    <source>
        <dbReference type="EMBL" id="ETW57171.1"/>
    </source>
</evidence>
<accession>W4J6C7</accession>